<dbReference type="Gene3D" id="2.160.20.10">
    <property type="entry name" value="Single-stranded right-handed beta-helix, Pectin lyase-like"/>
    <property type="match status" value="1"/>
</dbReference>
<dbReference type="SUPFAM" id="SSF51126">
    <property type="entry name" value="Pectin lyase-like"/>
    <property type="match status" value="1"/>
</dbReference>
<dbReference type="SMART" id="SM00710">
    <property type="entry name" value="PbH1"/>
    <property type="match status" value="4"/>
</dbReference>
<dbReference type="InterPro" id="IPR024535">
    <property type="entry name" value="RHGA/B-epi-like_pectate_lyase"/>
</dbReference>
<reference evidence="6 7" key="1">
    <citation type="submission" date="2016-11" db="EMBL/GenBank/DDBJ databases">
        <title>Trade-off between light-utilization and light-protection in marine flavobacteria.</title>
        <authorList>
            <person name="Kumagai Y."/>
        </authorList>
    </citation>
    <scope>NUCLEOTIDE SEQUENCE [LARGE SCALE GENOMIC DNA]</scope>
    <source>
        <strain evidence="6 7">ATCC 700397</strain>
    </source>
</reference>
<name>A0A2S7KUX1_9FLAO</name>
<dbReference type="EMBL" id="MQUA01000013">
    <property type="protein sequence ID" value="PQB06417.1"/>
    <property type="molecule type" value="Genomic_DNA"/>
</dbReference>
<dbReference type="InterPro" id="IPR006626">
    <property type="entry name" value="PbH1"/>
</dbReference>
<dbReference type="Gene3D" id="2.60.40.10">
    <property type="entry name" value="Immunoglobulins"/>
    <property type="match status" value="1"/>
</dbReference>
<evidence type="ECO:0000256" key="3">
    <source>
        <dbReference type="ARBA" id="ARBA00023295"/>
    </source>
</evidence>
<dbReference type="InterPro" id="IPR013783">
    <property type="entry name" value="Ig-like_fold"/>
</dbReference>
<dbReference type="Pfam" id="PF12708">
    <property type="entry name" value="Pect-lyase_RHGA_epim"/>
    <property type="match status" value="1"/>
</dbReference>
<dbReference type="Pfam" id="PF00295">
    <property type="entry name" value="Glyco_hydro_28"/>
    <property type="match status" value="1"/>
</dbReference>
<dbReference type="GO" id="GO:0004650">
    <property type="term" value="F:polygalacturonase activity"/>
    <property type="evidence" value="ECO:0007669"/>
    <property type="project" value="InterPro"/>
</dbReference>
<feature type="domain" description="Rhamnogalacturonase A/B/Epimerase-like pectate lyase" evidence="5">
    <location>
        <begin position="93"/>
        <end position="143"/>
    </location>
</feature>
<gene>
    <name evidence="6" type="ORF">BST83_03915</name>
</gene>
<comment type="similarity">
    <text evidence="1 4">Belongs to the glycosyl hydrolase 28 family.</text>
</comment>
<evidence type="ECO:0000256" key="2">
    <source>
        <dbReference type="ARBA" id="ARBA00022801"/>
    </source>
</evidence>
<evidence type="ECO:0000259" key="5">
    <source>
        <dbReference type="Pfam" id="PF12708"/>
    </source>
</evidence>
<dbReference type="InterPro" id="IPR051801">
    <property type="entry name" value="GH28_Enzymes"/>
</dbReference>
<dbReference type="Proteomes" id="UP000239522">
    <property type="component" value="Unassembled WGS sequence"/>
</dbReference>
<dbReference type="InterPro" id="IPR000743">
    <property type="entry name" value="Glyco_hydro_28"/>
</dbReference>
<keyword evidence="2 4" id="KW-0378">Hydrolase</keyword>
<dbReference type="InterPro" id="IPR011050">
    <property type="entry name" value="Pectin_lyase_fold/virulence"/>
</dbReference>
<dbReference type="PANTHER" id="PTHR31339">
    <property type="entry name" value="PECTIN LYASE-RELATED"/>
    <property type="match status" value="1"/>
</dbReference>
<protein>
    <recommendedName>
        <fullName evidence="5">Rhamnogalacturonase A/B/Epimerase-like pectate lyase domain-containing protein</fullName>
    </recommendedName>
</protein>
<evidence type="ECO:0000313" key="7">
    <source>
        <dbReference type="Proteomes" id="UP000239522"/>
    </source>
</evidence>
<evidence type="ECO:0000313" key="6">
    <source>
        <dbReference type="EMBL" id="PQB06417.1"/>
    </source>
</evidence>
<organism evidence="6 7">
    <name type="scientific">Polaribacter filamentus</name>
    <dbReference type="NCBI Taxonomy" id="53483"/>
    <lineage>
        <taxon>Bacteria</taxon>
        <taxon>Pseudomonadati</taxon>
        <taxon>Bacteroidota</taxon>
        <taxon>Flavobacteriia</taxon>
        <taxon>Flavobacteriales</taxon>
        <taxon>Flavobacteriaceae</taxon>
    </lineage>
</organism>
<keyword evidence="3 4" id="KW-0326">Glycosidase</keyword>
<dbReference type="PANTHER" id="PTHR31339:SF9">
    <property type="entry name" value="PLASMIN AND FIBRONECTIN-BINDING PROTEIN A"/>
    <property type="match status" value="1"/>
</dbReference>
<accession>A0A2S7KUX1</accession>
<dbReference type="GO" id="GO:0005975">
    <property type="term" value="P:carbohydrate metabolic process"/>
    <property type="evidence" value="ECO:0007669"/>
    <property type="project" value="InterPro"/>
</dbReference>
<dbReference type="OrthoDB" id="9795222at2"/>
<dbReference type="CDD" id="cd00146">
    <property type="entry name" value="PKD"/>
    <property type="match status" value="1"/>
</dbReference>
<proteinExistence type="inferred from homology"/>
<comment type="caution">
    <text evidence="6">The sequence shown here is derived from an EMBL/GenBank/DDBJ whole genome shotgun (WGS) entry which is preliminary data.</text>
</comment>
<evidence type="ECO:0000256" key="4">
    <source>
        <dbReference type="RuleBase" id="RU361169"/>
    </source>
</evidence>
<dbReference type="InterPro" id="IPR012334">
    <property type="entry name" value="Pectin_lyas_fold"/>
</dbReference>
<dbReference type="RefSeq" id="WP_104808669.1">
    <property type="nucleotide sequence ID" value="NZ_MQUA01000013.1"/>
</dbReference>
<sequence length="640" mass="71666">MKNLLINHMIRKMETIHIHKLKNGNLQWVKTIATISCLLAFLGCSHPPSKGFGQVVGSNPEYRGSWAQVPVILSRIQAPSFPDRALSVTDAPYNAKADGVTDAREAIQNAIIDISRFGGGMVNIPAGKYLIDGTLRLENNVNFHIEEGAELLFSTNYESYLPQVLTRYEGADVYNFSPLIYVYQKRNVAITGKGTLNGQAKDSWATWVKKASEVGLTRVPGSSKGNWEQEFRDMNNNNVPLFERMSDRSGNLRPHFIQFYDSENILLEGVNIIDSPFWVNHFYRCKNITVRNIVLKSLNKNNDGIDIESSQDMHIYNVDFATGDDCISIKSSRDLEGLQKMIPSKNIVIQNVRFLADDAIALGSEASGGVRNIFVENSEGSNLRKGFYFKGNNNRGNHFEHIRIRNLTLGDLVDLPENARKLGMIDVTTNYDSIGVKYNRPSEFKDIRLENIITGTSIFPLKLEGSAGVLIKDFVLDGVHLGAGEQPNVITNVDLKTLFVHNMTVGNKPLFALVEGSNEEKIIQQNNNIPPDVYAGEEQVIILSQKNVITLMGDAIDKEHRLSFKWEAIPADAEIVSFGEDSNGNELYYSFGDEKSIEFTHPNSLVTQVIFTKPGMYRFRLNVSDGSLTGYHTVFIEVRR</sequence>
<evidence type="ECO:0000256" key="1">
    <source>
        <dbReference type="ARBA" id="ARBA00008834"/>
    </source>
</evidence>
<dbReference type="AlphaFoldDB" id="A0A2S7KUX1"/>
<keyword evidence="7" id="KW-1185">Reference proteome</keyword>